<dbReference type="SUPFAM" id="SSF117916">
    <property type="entry name" value="Fe-S cluster assembly (FSCA) domain-like"/>
    <property type="match status" value="1"/>
</dbReference>
<dbReference type="InterPro" id="IPR010376">
    <property type="entry name" value="GBBH-like_N"/>
</dbReference>
<dbReference type="OrthoDB" id="1741334at2759"/>
<gene>
    <name evidence="9" type="ORF">PVNG_02276</name>
</gene>
<dbReference type="Proteomes" id="UP000053239">
    <property type="component" value="Unassembled WGS sequence"/>
</dbReference>
<proteinExistence type="inferred from homology"/>
<dbReference type="AlphaFoldDB" id="A0A0J9TVB4"/>
<dbReference type="Gene3D" id="3.30.300.130">
    <property type="entry name" value="Fe-S cluster assembly (FSCA)"/>
    <property type="match status" value="1"/>
</dbReference>
<dbReference type="Gene3D" id="3.30.2020.30">
    <property type="match status" value="1"/>
</dbReference>
<evidence type="ECO:0000256" key="4">
    <source>
        <dbReference type="ARBA" id="ARBA00023004"/>
    </source>
</evidence>
<dbReference type="GO" id="GO:0051539">
    <property type="term" value="F:4 iron, 4 sulfur cluster binding"/>
    <property type="evidence" value="ECO:0007669"/>
    <property type="project" value="TreeGrafter"/>
</dbReference>
<dbReference type="Pfam" id="PF01883">
    <property type="entry name" value="FeS_assembly_P"/>
    <property type="match status" value="1"/>
</dbReference>
<evidence type="ECO:0000256" key="5">
    <source>
        <dbReference type="ARBA" id="ARBA00023014"/>
    </source>
</evidence>
<comment type="similarity">
    <text evidence="6">Belongs to the Mrp/NBP35 ATP-binding proteins family.</text>
</comment>
<keyword evidence="2" id="KW-0547">Nucleotide-binding</keyword>
<name>A0A0J9TVB4_PLAVI</name>
<dbReference type="InterPro" id="IPR038492">
    <property type="entry name" value="GBBH-like_N_sf"/>
</dbReference>
<dbReference type="PANTHER" id="PTHR42961:SF2">
    <property type="entry name" value="IRON-SULFUR PROTEIN NUBPL"/>
    <property type="match status" value="1"/>
</dbReference>
<evidence type="ECO:0000313" key="9">
    <source>
        <dbReference type="EMBL" id="KMZ99549.1"/>
    </source>
</evidence>
<dbReference type="EMBL" id="KQ235400">
    <property type="protein sequence ID" value="KMZ99549.1"/>
    <property type="molecule type" value="Genomic_DNA"/>
</dbReference>
<organism evidence="9 10">
    <name type="scientific">Plasmodium vivax North Korean</name>
    <dbReference type="NCBI Taxonomy" id="1035514"/>
    <lineage>
        <taxon>Eukaryota</taxon>
        <taxon>Sar</taxon>
        <taxon>Alveolata</taxon>
        <taxon>Apicomplexa</taxon>
        <taxon>Aconoidasida</taxon>
        <taxon>Haemosporida</taxon>
        <taxon>Plasmodiidae</taxon>
        <taxon>Plasmodium</taxon>
        <taxon>Plasmodium (Plasmodium)</taxon>
    </lineage>
</organism>
<dbReference type="GO" id="GO:0140663">
    <property type="term" value="F:ATP-dependent FeS chaperone activity"/>
    <property type="evidence" value="ECO:0007669"/>
    <property type="project" value="InterPro"/>
</dbReference>
<dbReference type="Gene3D" id="3.40.50.300">
    <property type="entry name" value="P-loop containing nucleotide triphosphate hydrolases"/>
    <property type="match status" value="2"/>
</dbReference>
<dbReference type="GO" id="GO:0046872">
    <property type="term" value="F:metal ion binding"/>
    <property type="evidence" value="ECO:0007669"/>
    <property type="project" value="UniProtKB-KW"/>
</dbReference>
<evidence type="ECO:0000259" key="7">
    <source>
        <dbReference type="Pfam" id="PF01883"/>
    </source>
</evidence>
<dbReference type="InterPro" id="IPR033756">
    <property type="entry name" value="YlxH/NBP35"/>
</dbReference>
<dbReference type="Pfam" id="PF10609">
    <property type="entry name" value="ParA"/>
    <property type="match status" value="2"/>
</dbReference>
<evidence type="ECO:0000256" key="1">
    <source>
        <dbReference type="ARBA" id="ARBA00022723"/>
    </source>
</evidence>
<keyword evidence="5" id="KW-0411">Iron-sulfur</keyword>
<keyword evidence="3" id="KW-0067">ATP-binding</keyword>
<evidence type="ECO:0000313" key="10">
    <source>
        <dbReference type="Proteomes" id="UP000053239"/>
    </source>
</evidence>
<evidence type="ECO:0000259" key="8">
    <source>
        <dbReference type="Pfam" id="PF06155"/>
    </source>
</evidence>
<dbReference type="InterPro" id="IPR019591">
    <property type="entry name" value="Mrp/NBP35_ATP-bd"/>
</dbReference>
<keyword evidence="4" id="KW-0408">Iron</keyword>
<dbReference type="PANTHER" id="PTHR42961">
    <property type="entry name" value="IRON-SULFUR PROTEIN NUBPL"/>
    <property type="match status" value="1"/>
</dbReference>
<dbReference type="GO" id="GO:0016226">
    <property type="term" value="P:iron-sulfur cluster assembly"/>
    <property type="evidence" value="ECO:0007669"/>
    <property type="project" value="InterPro"/>
</dbReference>
<dbReference type="InterPro" id="IPR034904">
    <property type="entry name" value="FSCA_dom_sf"/>
</dbReference>
<dbReference type="CDD" id="cd02037">
    <property type="entry name" value="Mrp_NBP35"/>
    <property type="match status" value="1"/>
</dbReference>
<keyword evidence="1" id="KW-0479">Metal-binding</keyword>
<dbReference type="InterPro" id="IPR044304">
    <property type="entry name" value="NUBPL-like"/>
</dbReference>
<evidence type="ECO:0000256" key="6">
    <source>
        <dbReference type="ARBA" id="ARBA00024036"/>
    </source>
</evidence>
<dbReference type="InterPro" id="IPR027417">
    <property type="entry name" value="P-loop_NTPase"/>
</dbReference>
<dbReference type="Pfam" id="PF06155">
    <property type="entry name" value="GBBH-like_N"/>
    <property type="match status" value="1"/>
</dbReference>
<dbReference type="GO" id="GO:0005524">
    <property type="term" value="F:ATP binding"/>
    <property type="evidence" value="ECO:0007669"/>
    <property type="project" value="UniProtKB-KW"/>
</dbReference>
<protein>
    <recommendedName>
        <fullName evidence="11">MIP18 family-like domain-containing protein</fullName>
    </recommendedName>
</protein>
<feature type="domain" description="Gamma-butyrobetaine hydroxylase-like N-terminal" evidence="8">
    <location>
        <begin position="494"/>
        <end position="561"/>
    </location>
</feature>
<evidence type="ECO:0000256" key="3">
    <source>
        <dbReference type="ARBA" id="ARBA00022840"/>
    </source>
</evidence>
<evidence type="ECO:0008006" key="11">
    <source>
        <dbReference type="Google" id="ProtNLM"/>
    </source>
</evidence>
<accession>A0A0J9TVB4</accession>
<reference evidence="9 10" key="1">
    <citation type="submission" date="2011-09" db="EMBL/GenBank/DDBJ databases">
        <title>The Genome Sequence of Plasmodium vivax North Korean.</title>
        <authorList>
            <consortium name="The Broad Institute Genome Sequencing Platform"/>
            <consortium name="The Broad Institute Genome Sequencing Center for Infectious Disease"/>
            <person name="Neafsey D."/>
            <person name="Carlton J."/>
            <person name="Barnwell J."/>
            <person name="Collins W."/>
            <person name="Escalante A."/>
            <person name="Mullikin J."/>
            <person name="Saul A."/>
            <person name="Guigo R."/>
            <person name="Camara F."/>
            <person name="Young S.K."/>
            <person name="Zeng Q."/>
            <person name="Gargeya S."/>
            <person name="Fitzgerald M."/>
            <person name="Haas B."/>
            <person name="Abouelleil A."/>
            <person name="Alvarado L."/>
            <person name="Arachchi H.M."/>
            <person name="Berlin A."/>
            <person name="Brown A."/>
            <person name="Chapman S.B."/>
            <person name="Chen Z."/>
            <person name="Dunbar C."/>
            <person name="Freedman E."/>
            <person name="Gearin G."/>
            <person name="Gellesch M."/>
            <person name="Goldberg J."/>
            <person name="Griggs A."/>
            <person name="Gujja S."/>
            <person name="Heiman D."/>
            <person name="Howarth C."/>
            <person name="Larson L."/>
            <person name="Lui A."/>
            <person name="MacDonald P.J.P."/>
            <person name="Montmayeur A."/>
            <person name="Murphy C."/>
            <person name="Neiman D."/>
            <person name="Pearson M."/>
            <person name="Priest M."/>
            <person name="Roberts A."/>
            <person name="Saif S."/>
            <person name="Shea T."/>
            <person name="Shenoy N."/>
            <person name="Sisk P."/>
            <person name="Stolte C."/>
            <person name="Sykes S."/>
            <person name="Wortman J."/>
            <person name="Nusbaum C."/>
            <person name="Birren B."/>
        </authorList>
    </citation>
    <scope>NUCLEOTIDE SEQUENCE [LARGE SCALE GENOMIC DNA]</scope>
    <source>
        <strain evidence="9 10">North Korean</strain>
    </source>
</reference>
<dbReference type="SUPFAM" id="SSF52540">
    <property type="entry name" value="P-loop containing nucleoside triphosphate hydrolases"/>
    <property type="match status" value="1"/>
</dbReference>
<evidence type="ECO:0000256" key="2">
    <source>
        <dbReference type="ARBA" id="ARBA00022741"/>
    </source>
</evidence>
<feature type="domain" description="MIP18 family-like" evidence="7">
    <location>
        <begin position="23"/>
        <end position="100"/>
    </location>
</feature>
<sequence length="587" mass="66961">MDSDFVDAEFVHGKEIEKIKKKKEAILDCLKSVEDPDLKKNIVELNFVRNLRIREAESGKYTVEFDLNLTTPACPVKDELLAECQQRLATHEWIEQTNINTTFVSFNRQEKKKKKIENVIVVYSCKGGVGKSFFSVNFSFYLKKKGASVGLLDADINGPSLPTLLPFGHQYARFKSVPRGSGKIFYEGEPGKREASVKLVGSGEWQGDEVSGCDADGRSVHIGDGFQEDRLQEDRLQEDRLQEDRLQEDRLREDPLQEDLLIEPLLHRGVKLMSYAYIKNQKNLGFASFRGPILNELIKEFINQVDWGVLDYLIIDLPPGTNDIHLNLFDSEEIDGVVMVTTPNDLSINDVKKGISMCTHFNVPIVGLIINMNSFICDGCEKRHLLFNNCNVEELKGEFNNVYEMPFHPLLSKNVYSDEQTGERNFPFIISFGDDHQLVQLLEKVFQSLTREMAMIKFQHKLNLPSIQIYKKKFLQLSFDSIDSKFVFSDDVLVCHVRDVRLGCPCDLCRGGCGKKKKKKKKKKMQNGNNLYVKEIVKLGIYNVKIVWSDLHVSVYSYSHLKNLFLGARLPGGNSLCRAGRGDSFEW</sequence>
<dbReference type="InterPro" id="IPR002744">
    <property type="entry name" value="MIP18-like"/>
</dbReference>